<feature type="domain" description="ABC3 transporter permease C-terminal" evidence="8">
    <location>
        <begin position="203"/>
        <end position="318"/>
    </location>
</feature>
<evidence type="ECO:0000256" key="6">
    <source>
        <dbReference type="SAM" id="MobiDB-lite"/>
    </source>
</evidence>
<evidence type="ECO:0000259" key="8">
    <source>
        <dbReference type="Pfam" id="PF02687"/>
    </source>
</evidence>
<evidence type="ECO:0000256" key="3">
    <source>
        <dbReference type="ARBA" id="ARBA00022692"/>
    </source>
</evidence>
<keyword evidence="2" id="KW-1003">Cell membrane</keyword>
<feature type="transmembrane region" description="Helical" evidence="7">
    <location>
        <begin position="366"/>
        <end position="395"/>
    </location>
</feature>
<feature type="transmembrane region" description="Helical" evidence="7">
    <location>
        <begin position="705"/>
        <end position="729"/>
    </location>
</feature>
<dbReference type="AlphaFoldDB" id="A0A853CCB7"/>
<feature type="transmembrane region" description="Helical" evidence="7">
    <location>
        <begin position="620"/>
        <end position="643"/>
    </location>
</feature>
<comment type="caution">
    <text evidence="9">The sequence shown here is derived from an EMBL/GenBank/DDBJ whole genome shotgun (WGS) entry which is preliminary data.</text>
</comment>
<feature type="transmembrane region" description="Helical" evidence="7">
    <location>
        <begin position="336"/>
        <end position="354"/>
    </location>
</feature>
<feature type="transmembrane region" description="Helical" evidence="7">
    <location>
        <begin position="197"/>
        <end position="223"/>
    </location>
</feature>
<dbReference type="InterPro" id="IPR003838">
    <property type="entry name" value="ABC3_permease_C"/>
</dbReference>
<feature type="transmembrane region" description="Helical" evidence="7">
    <location>
        <begin position="296"/>
        <end position="315"/>
    </location>
</feature>
<feature type="transmembrane region" description="Helical" evidence="7">
    <location>
        <begin position="244"/>
        <end position="270"/>
    </location>
</feature>
<evidence type="ECO:0000256" key="5">
    <source>
        <dbReference type="ARBA" id="ARBA00023136"/>
    </source>
</evidence>
<feature type="transmembrane region" description="Helical" evidence="7">
    <location>
        <begin position="416"/>
        <end position="438"/>
    </location>
</feature>
<dbReference type="EMBL" id="JACBZT010000001">
    <property type="protein sequence ID" value="NYJ04759.1"/>
    <property type="molecule type" value="Genomic_DNA"/>
</dbReference>
<organism evidence="9 10">
    <name type="scientific">Petropleomorpha daqingensis</name>
    <dbReference type="NCBI Taxonomy" id="2026353"/>
    <lineage>
        <taxon>Bacteria</taxon>
        <taxon>Bacillati</taxon>
        <taxon>Actinomycetota</taxon>
        <taxon>Actinomycetes</taxon>
        <taxon>Geodermatophilales</taxon>
        <taxon>Geodermatophilaceae</taxon>
        <taxon>Petropleomorpha</taxon>
    </lineage>
</organism>
<dbReference type="Proteomes" id="UP000541969">
    <property type="component" value="Unassembled WGS sequence"/>
</dbReference>
<feature type="region of interest" description="Disordered" evidence="6">
    <location>
        <begin position="588"/>
        <end position="607"/>
    </location>
</feature>
<keyword evidence="5 7" id="KW-0472">Membrane</keyword>
<keyword evidence="10" id="KW-1185">Reference proteome</keyword>
<dbReference type="Pfam" id="PF02687">
    <property type="entry name" value="FtsX"/>
    <property type="match status" value="2"/>
</dbReference>
<evidence type="ECO:0000256" key="2">
    <source>
        <dbReference type="ARBA" id="ARBA00022475"/>
    </source>
</evidence>
<evidence type="ECO:0000256" key="7">
    <source>
        <dbReference type="SAM" id="Phobius"/>
    </source>
</evidence>
<protein>
    <recommendedName>
        <fullName evidence="8">ABC3 transporter permease C-terminal domain-containing protein</fullName>
    </recommendedName>
</protein>
<evidence type="ECO:0000256" key="1">
    <source>
        <dbReference type="ARBA" id="ARBA00004651"/>
    </source>
</evidence>
<dbReference type="GO" id="GO:0005886">
    <property type="term" value="C:plasma membrane"/>
    <property type="evidence" value="ECO:0007669"/>
    <property type="project" value="UniProtKB-SubCell"/>
</dbReference>
<sequence length="741" mass="76200">MIRFGLRLTLAGGREAATRLVMVAVAVTLGVALLLTTLAGIHAVNAQNDRFGWLETGAAGATPSTGGDPLWWRLTADSFHGEQIGRVDVAATGPRSDVPPGLSRLPAPGEYYASPAMADLLRATAADQLGDRYPGRPAGTIGPAGLPAPDTLLVVIGHSAAELSQEPGVTKVPGISTTTPDECNGPCFAIGIDANGIALVLSVVAAALLFPVLIFIGTATRLSAARREQRFAALRLVGATPRQVAAIATVESTVAAVLGVAAGFGLFVALRPVIAPIPFTGAPFFVSDLALDATDVLLVALGVPVAAAVVARLALRRVTVSPLGVSRRVTPPPPRAWRLLPLLAALAELTWFVVVGRPATTQGQIYAFTAGILIVMAGLVVAGPWLTLLGSRVMARRADRPAALLAGRRLGDDPRAGFRAISGLVLALFVGSVSVGIITTINAYEAAPSETAAGRATLLDDLVDFSGRVPSAPVADVPDQVLADLQAIPGVRAVVPIRAVSFTEQLPSGGVTCADLAGVPALGNCPAGATAVRIEPGVAGSRFAPNAWPETDLDAAELAALPVLSVAVVTDGSAAAIERARTVLETGLPDPRPGFAPETVAESNAGRARQNEQFRQLAEVVVLASLPIAGCTLAVSVVAGLNDRRRPFALLRLTGARLRTLRRVVVLESAVPLLVGAATATGIGFLAAGLFLRSQLGYTLHPPDAVYYVVVAAGLLIALAVLASTLPVLRRITDPETARFE</sequence>
<keyword evidence="3 7" id="KW-0812">Transmembrane</keyword>
<evidence type="ECO:0000256" key="4">
    <source>
        <dbReference type="ARBA" id="ARBA00022989"/>
    </source>
</evidence>
<dbReference type="RefSeq" id="WP_179715440.1">
    <property type="nucleotide sequence ID" value="NZ_JACBZT010000001.1"/>
</dbReference>
<evidence type="ECO:0000313" key="9">
    <source>
        <dbReference type="EMBL" id="NYJ04759.1"/>
    </source>
</evidence>
<accession>A0A853CCB7</accession>
<gene>
    <name evidence="9" type="ORF">GGQ55_001037</name>
</gene>
<dbReference type="InterPro" id="IPR038766">
    <property type="entry name" value="Membrane_comp_ABC_pdt"/>
</dbReference>
<feature type="transmembrane region" description="Helical" evidence="7">
    <location>
        <begin position="664"/>
        <end position="693"/>
    </location>
</feature>
<proteinExistence type="predicted"/>
<dbReference type="PANTHER" id="PTHR30287:SF1">
    <property type="entry name" value="INNER MEMBRANE PROTEIN"/>
    <property type="match status" value="1"/>
</dbReference>
<comment type="subcellular location">
    <subcellularLocation>
        <location evidence="1">Cell membrane</location>
        <topology evidence="1">Multi-pass membrane protein</topology>
    </subcellularLocation>
</comment>
<keyword evidence="4 7" id="KW-1133">Transmembrane helix</keyword>
<name>A0A853CCB7_9ACTN</name>
<reference evidence="9 10" key="1">
    <citation type="submission" date="2020-07" db="EMBL/GenBank/DDBJ databases">
        <title>Sequencing the genomes of 1000 actinobacteria strains.</title>
        <authorList>
            <person name="Klenk H.-P."/>
        </authorList>
    </citation>
    <scope>NUCLEOTIDE SEQUENCE [LARGE SCALE GENOMIC DNA]</scope>
    <source>
        <strain evidence="9 10">DSM 104001</strain>
    </source>
</reference>
<evidence type="ECO:0000313" key="10">
    <source>
        <dbReference type="Proteomes" id="UP000541969"/>
    </source>
</evidence>
<feature type="domain" description="ABC3 transporter permease C-terminal" evidence="8">
    <location>
        <begin position="621"/>
        <end position="732"/>
    </location>
</feature>
<dbReference type="PANTHER" id="PTHR30287">
    <property type="entry name" value="MEMBRANE COMPONENT OF PREDICTED ABC SUPERFAMILY METABOLITE UPTAKE TRANSPORTER"/>
    <property type="match status" value="1"/>
</dbReference>
<feature type="transmembrane region" description="Helical" evidence="7">
    <location>
        <begin position="20"/>
        <end position="41"/>
    </location>
</feature>